<gene>
    <name evidence="1" type="ORF">PGLA2088_LOCUS11994</name>
</gene>
<sequence>MRAARCPSKFGTFRSLKSSTLGLVGTLLSFSFLLVSSFASRFKPNMAMSFARQPLRIVGFSSCPFYRAAVNTAHRVQRFAPSVIASLDVTTLPDLAEFQRWAAQEGRPVGTTSPDCSAAGDCIGGYAELRAWLTDQVAAEARARDASGPSIALLTLKKHVRGRWLLDLHLALLL</sequence>
<comment type="caution">
    <text evidence="1">The sequence shown here is derived from an EMBL/GenBank/DDBJ whole genome shotgun (WGS) entry which is preliminary data.</text>
</comment>
<name>A0A813IVT7_POLGL</name>
<feature type="non-terminal residue" evidence="1">
    <location>
        <position position="174"/>
    </location>
</feature>
<evidence type="ECO:0000313" key="1">
    <source>
        <dbReference type="EMBL" id="CAE8656154.1"/>
    </source>
</evidence>
<dbReference type="AlphaFoldDB" id="A0A813IVT7"/>
<reference evidence="1" key="1">
    <citation type="submission" date="2021-02" db="EMBL/GenBank/DDBJ databases">
        <authorList>
            <person name="Dougan E. K."/>
            <person name="Rhodes N."/>
            <person name="Thang M."/>
            <person name="Chan C."/>
        </authorList>
    </citation>
    <scope>NUCLEOTIDE SEQUENCE</scope>
</reference>
<dbReference type="Proteomes" id="UP000626109">
    <property type="component" value="Unassembled WGS sequence"/>
</dbReference>
<organism evidence="1 2">
    <name type="scientific">Polarella glacialis</name>
    <name type="common">Dinoflagellate</name>
    <dbReference type="NCBI Taxonomy" id="89957"/>
    <lineage>
        <taxon>Eukaryota</taxon>
        <taxon>Sar</taxon>
        <taxon>Alveolata</taxon>
        <taxon>Dinophyceae</taxon>
        <taxon>Suessiales</taxon>
        <taxon>Suessiaceae</taxon>
        <taxon>Polarella</taxon>
    </lineage>
</organism>
<protein>
    <submittedName>
        <fullName evidence="1">Uncharacterized protein</fullName>
    </submittedName>
</protein>
<proteinExistence type="predicted"/>
<evidence type="ECO:0000313" key="2">
    <source>
        <dbReference type="Proteomes" id="UP000626109"/>
    </source>
</evidence>
<accession>A0A813IVT7</accession>
<dbReference type="EMBL" id="CAJNNW010014042">
    <property type="protein sequence ID" value="CAE8656154.1"/>
    <property type="molecule type" value="Genomic_DNA"/>
</dbReference>